<dbReference type="RefSeq" id="WP_008990327.1">
    <property type="nucleotide sequence ID" value="NZ_AMSG01000002.1"/>
</dbReference>
<comment type="caution">
    <text evidence="2">The sequence shown here is derived from an EMBL/GenBank/DDBJ whole genome shotgun (WGS) entry which is preliminary data.</text>
</comment>
<protein>
    <submittedName>
        <fullName evidence="2">Uncharacterized protein</fullName>
    </submittedName>
</protein>
<dbReference type="AlphaFoldDB" id="K2P5S4"/>
<dbReference type="EMBL" id="AMSG01000002">
    <property type="protein sequence ID" value="EKF56308.1"/>
    <property type="molecule type" value="Genomic_DNA"/>
</dbReference>
<dbReference type="Proteomes" id="UP000007364">
    <property type="component" value="Unassembled WGS sequence"/>
</dbReference>
<name>K2P5S4_9FLAO</name>
<keyword evidence="1" id="KW-0732">Signal</keyword>
<sequence length="110" mass="12190">MKKSKLIVLLAILSSSLLMANVDPNPSTKEISKQLSSILGTPNFKLNENVLVANVRFKVNAESEIVVLTVKSENELVESYIKGRMNYKKVDVPGLIAGKEYTVDVRILSR</sequence>
<organism evidence="2 3">
    <name type="scientific">Galbibacter marinus</name>
    <dbReference type="NCBI Taxonomy" id="555500"/>
    <lineage>
        <taxon>Bacteria</taxon>
        <taxon>Pseudomonadati</taxon>
        <taxon>Bacteroidota</taxon>
        <taxon>Flavobacteriia</taxon>
        <taxon>Flavobacteriales</taxon>
        <taxon>Flavobacteriaceae</taxon>
        <taxon>Galbibacter</taxon>
    </lineage>
</organism>
<evidence type="ECO:0000256" key="1">
    <source>
        <dbReference type="SAM" id="SignalP"/>
    </source>
</evidence>
<reference evidence="2 3" key="1">
    <citation type="journal article" date="2012" name="J. Bacteriol.">
        <title>Genome Sequence of Galbibacter marinum Type Strain ck-I2-15.</title>
        <authorList>
            <person name="Lai Q."/>
            <person name="Li C."/>
            <person name="Shao Z."/>
        </authorList>
    </citation>
    <scope>NUCLEOTIDE SEQUENCE [LARGE SCALE GENOMIC DNA]</scope>
    <source>
        <strain evidence="3">ck-I2-15</strain>
    </source>
</reference>
<accession>K2P5S4</accession>
<keyword evidence="3" id="KW-1185">Reference proteome</keyword>
<dbReference type="eggNOG" id="ENOG50336SS">
    <property type="taxonomic scope" value="Bacteria"/>
</dbReference>
<evidence type="ECO:0000313" key="3">
    <source>
        <dbReference type="Proteomes" id="UP000007364"/>
    </source>
</evidence>
<feature type="chain" id="PRO_5003866089" evidence="1">
    <location>
        <begin position="21"/>
        <end position="110"/>
    </location>
</feature>
<evidence type="ECO:0000313" key="2">
    <source>
        <dbReference type="EMBL" id="EKF56308.1"/>
    </source>
</evidence>
<dbReference type="OrthoDB" id="1376285at2"/>
<gene>
    <name evidence="2" type="ORF">I215_02258</name>
</gene>
<feature type="signal peptide" evidence="1">
    <location>
        <begin position="1"/>
        <end position="20"/>
    </location>
</feature>
<proteinExistence type="predicted"/>